<name>A0ABS1V5B6_9PROT</name>
<dbReference type="Proteomes" id="UP000606490">
    <property type="component" value="Unassembled WGS sequence"/>
</dbReference>
<feature type="signal peptide" evidence="2">
    <location>
        <begin position="1"/>
        <end position="20"/>
    </location>
</feature>
<feature type="compositionally biased region" description="Low complexity" evidence="1">
    <location>
        <begin position="96"/>
        <end position="105"/>
    </location>
</feature>
<gene>
    <name evidence="3" type="ORF">JMJ55_16235</name>
</gene>
<feature type="chain" id="PRO_5046817213" evidence="2">
    <location>
        <begin position="21"/>
        <end position="177"/>
    </location>
</feature>
<evidence type="ECO:0000256" key="2">
    <source>
        <dbReference type="SAM" id="SignalP"/>
    </source>
</evidence>
<reference evidence="3 4" key="1">
    <citation type="submission" date="2021-01" db="EMBL/GenBank/DDBJ databases">
        <title>Belnapia mucosa sp. nov. and Belnapia arida sp. nov., isolated from the Tabernas Desert (Almeria, Spain).</title>
        <authorList>
            <person name="Molina-Menor E."/>
            <person name="Vidal-Verdu A."/>
            <person name="Calonge A."/>
            <person name="Satari L."/>
            <person name="Pereto Magraner J."/>
            <person name="Porcar Miralles M."/>
        </authorList>
    </citation>
    <scope>NUCLEOTIDE SEQUENCE [LARGE SCALE GENOMIC DNA]</scope>
    <source>
        <strain evidence="3 4">T6</strain>
    </source>
</reference>
<sequence>MRRHRSGAVWLLAWVPFALAGCSVPKQVNPIEIYRTVSGEADAGRPPPPGMDRPRPNLASIPPRPERPPPEVRDAISAALAASREQSRTPLPPRAVPAGPVAASPGDPPIPAAPPPRPSLAGAPAVPWSDAPRRAAPGSPAGRTQPEPEAPPPPSMPDAAPAPPPPDLLGPPPLPRL</sequence>
<feature type="region of interest" description="Disordered" evidence="1">
    <location>
        <begin position="39"/>
        <end position="177"/>
    </location>
</feature>
<dbReference type="PROSITE" id="PS51257">
    <property type="entry name" value="PROKAR_LIPOPROTEIN"/>
    <property type="match status" value="1"/>
</dbReference>
<feature type="compositionally biased region" description="Pro residues" evidence="1">
    <location>
        <begin position="106"/>
        <end position="118"/>
    </location>
</feature>
<comment type="caution">
    <text evidence="3">The sequence shown here is derived from an EMBL/GenBank/DDBJ whole genome shotgun (WGS) entry which is preliminary data.</text>
</comment>
<keyword evidence="4" id="KW-1185">Reference proteome</keyword>
<evidence type="ECO:0000313" key="3">
    <source>
        <dbReference type="EMBL" id="MBL6456887.1"/>
    </source>
</evidence>
<organism evidence="3 4">
    <name type="scientific">Belnapia mucosa</name>
    <dbReference type="NCBI Taxonomy" id="2804532"/>
    <lineage>
        <taxon>Bacteria</taxon>
        <taxon>Pseudomonadati</taxon>
        <taxon>Pseudomonadota</taxon>
        <taxon>Alphaproteobacteria</taxon>
        <taxon>Acetobacterales</taxon>
        <taxon>Roseomonadaceae</taxon>
        <taxon>Belnapia</taxon>
    </lineage>
</organism>
<evidence type="ECO:0000256" key="1">
    <source>
        <dbReference type="SAM" id="MobiDB-lite"/>
    </source>
</evidence>
<accession>A0ABS1V5B6</accession>
<feature type="compositionally biased region" description="Pro residues" evidence="1">
    <location>
        <begin position="148"/>
        <end position="177"/>
    </location>
</feature>
<proteinExistence type="predicted"/>
<keyword evidence="2" id="KW-0732">Signal</keyword>
<feature type="compositionally biased region" description="Basic and acidic residues" evidence="1">
    <location>
        <begin position="64"/>
        <end position="74"/>
    </location>
</feature>
<dbReference type="RefSeq" id="WP_202826627.1">
    <property type="nucleotide sequence ID" value="NZ_JAEUXJ010000006.1"/>
</dbReference>
<dbReference type="EMBL" id="JAEUXJ010000006">
    <property type="protein sequence ID" value="MBL6456887.1"/>
    <property type="molecule type" value="Genomic_DNA"/>
</dbReference>
<protein>
    <submittedName>
        <fullName evidence="3">Uncharacterized protein</fullName>
    </submittedName>
</protein>
<evidence type="ECO:0000313" key="4">
    <source>
        <dbReference type="Proteomes" id="UP000606490"/>
    </source>
</evidence>
<feature type="compositionally biased region" description="Low complexity" evidence="1">
    <location>
        <begin position="134"/>
        <end position="143"/>
    </location>
</feature>